<dbReference type="SUPFAM" id="SSF54211">
    <property type="entry name" value="Ribosomal protein S5 domain 2-like"/>
    <property type="match status" value="1"/>
</dbReference>
<name>A0A0B2AFB8_9MICC</name>
<dbReference type="Pfam" id="PF05362">
    <property type="entry name" value="Lon_C"/>
    <property type="match status" value="1"/>
</dbReference>
<keyword evidence="1" id="KW-0378">Hydrolase</keyword>
<dbReference type="STRING" id="1338436.LK10_19345"/>
<accession>A0A0B2AFB8</accession>
<dbReference type="InterPro" id="IPR036034">
    <property type="entry name" value="PDZ_sf"/>
</dbReference>
<dbReference type="EC" id="3.4.21.53" evidence="1"/>
<dbReference type="Proteomes" id="UP000030982">
    <property type="component" value="Unassembled WGS sequence"/>
</dbReference>
<dbReference type="PROSITE" id="PS51786">
    <property type="entry name" value="LON_PROTEOLYTIC"/>
    <property type="match status" value="1"/>
</dbReference>
<feature type="compositionally biased region" description="Basic and acidic residues" evidence="2">
    <location>
        <begin position="29"/>
        <end position="55"/>
    </location>
</feature>
<dbReference type="PANTHER" id="PTHR10046">
    <property type="entry name" value="ATP DEPENDENT LON PROTEASE FAMILY MEMBER"/>
    <property type="match status" value="1"/>
</dbReference>
<keyword evidence="3" id="KW-0472">Membrane</keyword>
<dbReference type="GO" id="GO:0006508">
    <property type="term" value="P:proteolysis"/>
    <property type="evidence" value="ECO:0007669"/>
    <property type="project" value="UniProtKB-KW"/>
</dbReference>
<feature type="region of interest" description="Disordered" evidence="2">
    <location>
        <begin position="1"/>
        <end position="60"/>
    </location>
</feature>
<feature type="transmembrane region" description="Helical" evidence="3">
    <location>
        <begin position="66"/>
        <end position="85"/>
    </location>
</feature>
<evidence type="ECO:0000313" key="5">
    <source>
        <dbReference type="EMBL" id="KHL00597.1"/>
    </source>
</evidence>
<evidence type="ECO:0000256" key="2">
    <source>
        <dbReference type="SAM" id="MobiDB-lite"/>
    </source>
</evidence>
<feature type="compositionally biased region" description="Low complexity" evidence="2">
    <location>
        <begin position="19"/>
        <end position="28"/>
    </location>
</feature>
<keyword evidence="1" id="KW-0720">Serine protease</keyword>
<comment type="similarity">
    <text evidence="1">Belongs to the peptidase S16 family.</text>
</comment>
<keyword evidence="6" id="KW-1185">Reference proteome</keyword>
<dbReference type="EMBL" id="JTDL01000150">
    <property type="protein sequence ID" value="KHL00597.1"/>
    <property type="molecule type" value="Genomic_DNA"/>
</dbReference>
<gene>
    <name evidence="5" type="ORF">LK10_19345</name>
</gene>
<keyword evidence="1" id="KW-0645">Protease</keyword>
<dbReference type="InterPro" id="IPR041489">
    <property type="entry name" value="PDZ_6"/>
</dbReference>
<feature type="active site" evidence="1">
    <location>
        <position position="346"/>
    </location>
</feature>
<dbReference type="InterPro" id="IPR014721">
    <property type="entry name" value="Ribsml_uS5_D2-typ_fold_subgr"/>
</dbReference>
<dbReference type="InterPro" id="IPR008269">
    <property type="entry name" value="Lon_proteolytic"/>
</dbReference>
<comment type="caution">
    <text evidence="5">The sequence shown here is derived from an EMBL/GenBank/DDBJ whole genome shotgun (WGS) entry which is preliminary data.</text>
</comment>
<dbReference type="Gene3D" id="2.30.42.10">
    <property type="match status" value="1"/>
</dbReference>
<dbReference type="InterPro" id="IPR020568">
    <property type="entry name" value="Ribosomal_Su5_D2-typ_SF"/>
</dbReference>
<dbReference type="Pfam" id="PF17820">
    <property type="entry name" value="PDZ_6"/>
    <property type="match status" value="1"/>
</dbReference>
<protein>
    <recommendedName>
        <fullName evidence="1">endopeptidase La</fullName>
        <ecNumber evidence="1">3.4.21.53</ecNumber>
    </recommendedName>
</protein>
<dbReference type="SUPFAM" id="SSF50156">
    <property type="entry name" value="PDZ domain-like"/>
    <property type="match status" value="1"/>
</dbReference>
<dbReference type="GO" id="GO:0005524">
    <property type="term" value="F:ATP binding"/>
    <property type="evidence" value="ECO:0007669"/>
    <property type="project" value="InterPro"/>
</dbReference>
<dbReference type="Gene3D" id="3.30.230.10">
    <property type="match status" value="1"/>
</dbReference>
<reference evidence="5 6" key="1">
    <citation type="submission" date="2014-09" db="EMBL/GenBank/DDBJ databases">
        <title>Genome sequence of Sinomonas sp. MUSC 117.</title>
        <authorList>
            <person name="Lee L.-H."/>
        </authorList>
    </citation>
    <scope>NUCLEOTIDE SEQUENCE [LARGE SCALE GENOMIC DNA]</scope>
    <source>
        <strain evidence="5 6">MUSC 117</strain>
    </source>
</reference>
<feature type="active site" evidence="1">
    <location>
        <position position="301"/>
    </location>
</feature>
<dbReference type="GO" id="GO:0030163">
    <property type="term" value="P:protein catabolic process"/>
    <property type="evidence" value="ECO:0007669"/>
    <property type="project" value="InterPro"/>
</dbReference>
<keyword evidence="3" id="KW-0812">Transmembrane</keyword>
<dbReference type="InterPro" id="IPR027065">
    <property type="entry name" value="Lon_Prtase"/>
</dbReference>
<dbReference type="GO" id="GO:0004252">
    <property type="term" value="F:serine-type endopeptidase activity"/>
    <property type="evidence" value="ECO:0007669"/>
    <property type="project" value="UniProtKB-UniRule"/>
</dbReference>
<evidence type="ECO:0000259" key="4">
    <source>
        <dbReference type="PROSITE" id="PS51786"/>
    </source>
</evidence>
<sequence>MSTSGAPAAERRGVSSSVPPAAGIPADDGGARPPEDSSPRERPGEEGDRSGDGVVRRSRPRTGRGLVGAVAGVATLVLGGIVWAAPVPYVVELPGPVYNTLGSDNGKDLIAIHGHQTYPTQGALDLTTVYVEGGPNSNVSLLGLIRSALDPSQSILPVDAVYPKGVTTQTVSQENAQEMQSSQDNAIAAALKTLSIPFQQQLKIASLVDNSASAGKLQPQDTILSVGGQKVDSLTAIQQLVANSKGRPLDVVFQRNGAQHTVSITPRDSGGGHYLLGFTVAYSFSFPFSVDFALDSVGGPSAGMMFALGIIDKLTPENLTNGKQIAGTGTISPDGSVGEIGGIVQKMEGARSQGATLFLAPAGNCGEVVGHIPSGLSVVKVDTLDAARHAVESYSKGTDPATLPQCTK</sequence>
<evidence type="ECO:0000313" key="6">
    <source>
        <dbReference type="Proteomes" id="UP000030982"/>
    </source>
</evidence>
<evidence type="ECO:0000256" key="3">
    <source>
        <dbReference type="SAM" id="Phobius"/>
    </source>
</evidence>
<feature type="domain" description="Lon proteolytic" evidence="4">
    <location>
        <begin position="296"/>
        <end position="394"/>
    </location>
</feature>
<evidence type="ECO:0000256" key="1">
    <source>
        <dbReference type="PROSITE-ProRule" id="PRU01122"/>
    </source>
</evidence>
<organism evidence="5 6">
    <name type="scientific">Sinomonas humi</name>
    <dbReference type="NCBI Taxonomy" id="1338436"/>
    <lineage>
        <taxon>Bacteria</taxon>
        <taxon>Bacillati</taxon>
        <taxon>Actinomycetota</taxon>
        <taxon>Actinomycetes</taxon>
        <taxon>Micrococcales</taxon>
        <taxon>Micrococcaceae</taxon>
        <taxon>Sinomonas</taxon>
    </lineage>
</organism>
<keyword evidence="3" id="KW-1133">Transmembrane helix</keyword>
<proteinExistence type="inferred from homology"/>
<dbReference type="AlphaFoldDB" id="A0A0B2AFB8"/>
<comment type="catalytic activity">
    <reaction evidence="1">
        <text>Hydrolysis of proteins in presence of ATP.</text>
        <dbReference type="EC" id="3.4.21.53"/>
    </reaction>
</comment>
<dbReference type="GO" id="GO:0004176">
    <property type="term" value="F:ATP-dependent peptidase activity"/>
    <property type="evidence" value="ECO:0007669"/>
    <property type="project" value="UniProtKB-UniRule"/>
</dbReference>